<keyword evidence="3" id="KW-1185">Reference proteome</keyword>
<gene>
    <name evidence="2" type="ORF">GUJ93_ZPchr0013g37931</name>
</gene>
<dbReference type="EMBL" id="JAAALK010000079">
    <property type="protein sequence ID" value="KAG8099307.1"/>
    <property type="molecule type" value="Genomic_DNA"/>
</dbReference>
<reference evidence="2" key="2">
    <citation type="submission" date="2021-02" db="EMBL/GenBank/DDBJ databases">
        <authorList>
            <person name="Kimball J.A."/>
            <person name="Haas M.W."/>
            <person name="Macchietto M."/>
            <person name="Kono T."/>
            <person name="Duquette J."/>
            <person name="Shao M."/>
        </authorList>
    </citation>
    <scope>NUCLEOTIDE SEQUENCE</scope>
    <source>
        <tissue evidence="2">Fresh leaf tissue</tissue>
    </source>
</reference>
<feature type="chain" id="PRO_5035212261" description="Secreted protein" evidence="1">
    <location>
        <begin position="18"/>
        <end position="73"/>
    </location>
</feature>
<proteinExistence type="predicted"/>
<keyword evidence="1" id="KW-0732">Signal</keyword>
<comment type="caution">
    <text evidence="2">The sequence shown here is derived from an EMBL/GenBank/DDBJ whole genome shotgun (WGS) entry which is preliminary data.</text>
</comment>
<evidence type="ECO:0000313" key="3">
    <source>
        <dbReference type="Proteomes" id="UP000729402"/>
    </source>
</evidence>
<protein>
    <recommendedName>
        <fullName evidence="4">Secreted protein</fullName>
    </recommendedName>
</protein>
<evidence type="ECO:0000313" key="2">
    <source>
        <dbReference type="EMBL" id="KAG8099307.1"/>
    </source>
</evidence>
<feature type="signal peptide" evidence="1">
    <location>
        <begin position="1"/>
        <end position="17"/>
    </location>
</feature>
<organism evidence="2 3">
    <name type="scientific">Zizania palustris</name>
    <name type="common">Northern wild rice</name>
    <dbReference type="NCBI Taxonomy" id="103762"/>
    <lineage>
        <taxon>Eukaryota</taxon>
        <taxon>Viridiplantae</taxon>
        <taxon>Streptophyta</taxon>
        <taxon>Embryophyta</taxon>
        <taxon>Tracheophyta</taxon>
        <taxon>Spermatophyta</taxon>
        <taxon>Magnoliopsida</taxon>
        <taxon>Liliopsida</taxon>
        <taxon>Poales</taxon>
        <taxon>Poaceae</taxon>
        <taxon>BOP clade</taxon>
        <taxon>Oryzoideae</taxon>
        <taxon>Oryzeae</taxon>
        <taxon>Zizaniinae</taxon>
        <taxon>Zizania</taxon>
    </lineage>
</organism>
<accession>A0A8J5X7Q4</accession>
<sequence>MFFAWGNLWLQLCAVDGRKLTELKCPNILVKWRLLHPGDLTTAAATNLIFLDSISTARVCSDSRRWHQLQCLL</sequence>
<reference evidence="2" key="1">
    <citation type="journal article" date="2021" name="bioRxiv">
        <title>Whole Genome Assembly and Annotation of Northern Wild Rice, Zizania palustris L., Supports a Whole Genome Duplication in the Zizania Genus.</title>
        <authorList>
            <person name="Haas M."/>
            <person name="Kono T."/>
            <person name="Macchietto M."/>
            <person name="Millas R."/>
            <person name="McGilp L."/>
            <person name="Shao M."/>
            <person name="Duquette J."/>
            <person name="Hirsch C.N."/>
            <person name="Kimball J."/>
        </authorList>
    </citation>
    <scope>NUCLEOTIDE SEQUENCE</scope>
    <source>
        <tissue evidence="2">Fresh leaf tissue</tissue>
    </source>
</reference>
<name>A0A8J5X7Q4_ZIZPA</name>
<dbReference type="Proteomes" id="UP000729402">
    <property type="component" value="Unassembled WGS sequence"/>
</dbReference>
<dbReference type="AlphaFoldDB" id="A0A8J5X7Q4"/>
<evidence type="ECO:0000256" key="1">
    <source>
        <dbReference type="SAM" id="SignalP"/>
    </source>
</evidence>
<evidence type="ECO:0008006" key="4">
    <source>
        <dbReference type="Google" id="ProtNLM"/>
    </source>
</evidence>